<dbReference type="InterPro" id="IPR025110">
    <property type="entry name" value="AMP-bd_C"/>
</dbReference>
<protein>
    <submittedName>
        <fullName evidence="7">Long-chain-fatty-acid--CoA ligase</fullName>
        <ecNumber evidence="7">6.2.1.3</ecNumber>
    </submittedName>
</protein>
<dbReference type="SUPFAM" id="SSF56801">
    <property type="entry name" value="Acetyl-CoA synthetase-like"/>
    <property type="match status" value="1"/>
</dbReference>
<accession>A0ABW3TLW2</accession>
<dbReference type="EMBL" id="JBHTLY010000002">
    <property type="protein sequence ID" value="MFD1201204.1"/>
    <property type="molecule type" value="Genomic_DNA"/>
</dbReference>
<proteinExistence type="inferred from homology"/>
<evidence type="ECO:0000259" key="5">
    <source>
        <dbReference type="Pfam" id="PF00501"/>
    </source>
</evidence>
<evidence type="ECO:0000256" key="3">
    <source>
        <dbReference type="ARBA" id="ARBA00022832"/>
    </source>
</evidence>
<evidence type="ECO:0000313" key="7">
    <source>
        <dbReference type="EMBL" id="MFD1201204.1"/>
    </source>
</evidence>
<dbReference type="PANTHER" id="PTHR43859:SF4">
    <property type="entry name" value="BUTANOATE--COA LIGASE AAE1-RELATED"/>
    <property type="match status" value="1"/>
</dbReference>
<dbReference type="Pfam" id="PF00501">
    <property type="entry name" value="AMP-binding"/>
    <property type="match status" value="1"/>
</dbReference>
<evidence type="ECO:0000256" key="2">
    <source>
        <dbReference type="ARBA" id="ARBA00022598"/>
    </source>
</evidence>
<dbReference type="Proteomes" id="UP001597181">
    <property type="component" value="Unassembled WGS sequence"/>
</dbReference>
<dbReference type="InterPro" id="IPR045851">
    <property type="entry name" value="AMP-bd_C_sf"/>
</dbReference>
<evidence type="ECO:0000256" key="1">
    <source>
        <dbReference type="ARBA" id="ARBA00006432"/>
    </source>
</evidence>
<sequence length="555" mass="60519">MTAAFVTGLPSTLGDSYQLNTTTIIRHSARTFPEQEIVFRTVAGDWQRYTYADAYRRTQRIANALTAAGVGAGDVVGILDWNSKRHFELYWAIPGVGAVMLQMNLRLPPPDLGYVTTHSGASVVLVDETLLPVAEALAPLAPGVREWIVMSDRPASEIQTTLPNARHFEDLVAAASPEYDWPIIDERSAYSACYTTGTTGRPKGVFYSHRSIYLHTLTCAATLGVGAGDTVMPVTPMFHCQSWGFAQAAVYSAAKIVLPGRYQAEDLPELVDTLISENVTVANGAPAIFQPMLNYIRTLETKPDLSRARLISGSTEPALSLMRDFYELTGANVIHAYGATETTPLVSVNLDLKPSLRDTVSDEQRWDMKRSQGLPVNGVDIRLVDASGAELPHDGEAVGEILLRGPWIAERYHELADDEGHFLDGYWRSGDVGSIDANGYLKLTDRLKDVIKSGGEWISSIDMENAIVGLDRVADAAVISVPHPKWEERPLALVVTTDGEPLPLEVLHAGLSDRFASWQLPEQIVHVAQLPRTGVGKLDKKALRNDYAGVYGAGV</sequence>
<evidence type="ECO:0000256" key="4">
    <source>
        <dbReference type="ARBA" id="ARBA00023098"/>
    </source>
</evidence>
<keyword evidence="3" id="KW-0276">Fatty acid metabolism</keyword>
<evidence type="ECO:0000313" key="8">
    <source>
        <dbReference type="Proteomes" id="UP001597181"/>
    </source>
</evidence>
<evidence type="ECO:0000259" key="6">
    <source>
        <dbReference type="Pfam" id="PF13193"/>
    </source>
</evidence>
<gene>
    <name evidence="7" type="ORF">ACFQ3U_04785</name>
</gene>
<dbReference type="Gene3D" id="3.30.300.30">
    <property type="match status" value="1"/>
</dbReference>
<dbReference type="InterPro" id="IPR042099">
    <property type="entry name" value="ANL_N_sf"/>
</dbReference>
<organism evidence="7 8">
    <name type="scientific">Leucobacter albus</name>
    <dbReference type="NCBI Taxonomy" id="272210"/>
    <lineage>
        <taxon>Bacteria</taxon>
        <taxon>Bacillati</taxon>
        <taxon>Actinomycetota</taxon>
        <taxon>Actinomycetes</taxon>
        <taxon>Micrococcales</taxon>
        <taxon>Microbacteriaceae</taxon>
        <taxon>Leucobacter</taxon>
    </lineage>
</organism>
<comment type="caution">
    <text evidence="7">The sequence shown here is derived from an EMBL/GenBank/DDBJ whole genome shotgun (WGS) entry which is preliminary data.</text>
</comment>
<dbReference type="RefSeq" id="WP_343957197.1">
    <property type="nucleotide sequence ID" value="NZ_BAAAKZ010000001.1"/>
</dbReference>
<dbReference type="Gene3D" id="3.40.50.12780">
    <property type="entry name" value="N-terminal domain of ligase-like"/>
    <property type="match status" value="1"/>
</dbReference>
<name>A0ABW3TLW2_9MICO</name>
<dbReference type="NCBIfam" id="NF004837">
    <property type="entry name" value="PRK06187.1"/>
    <property type="match status" value="1"/>
</dbReference>
<dbReference type="InterPro" id="IPR000873">
    <property type="entry name" value="AMP-dep_synth/lig_dom"/>
</dbReference>
<feature type="domain" description="AMP-binding enzyme C-terminal" evidence="6">
    <location>
        <begin position="463"/>
        <end position="537"/>
    </location>
</feature>
<reference evidence="8" key="1">
    <citation type="journal article" date="2019" name="Int. J. Syst. Evol. Microbiol.">
        <title>The Global Catalogue of Microorganisms (GCM) 10K type strain sequencing project: providing services to taxonomists for standard genome sequencing and annotation.</title>
        <authorList>
            <consortium name="The Broad Institute Genomics Platform"/>
            <consortium name="The Broad Institute Genome Sequencing Center for Infectious Disease"/>
            <person name="Wu L."/>
            <person name="Ma J."/>
        </authorList>
    </citation>
    <scope>NUCLEOTIDE SEQUENCE [LARGE SCALE GENOMIC DNA]</scope>
    <source>
        <strain evidence="8">CCUG 50213</strain>
    </source>
</reference>
<feature type="domain" description="AMP-dependent synthetase/ligase" evidence="5">
    <location>
        <begin position="26"/>
        <end position="413"/>
    </location>
</feature>
<comment type="similarity">
    <text evidence="1">Belongs to the ATP-dependent AMP-binding enzyme family.</text>
</comment>
<dbReference type="GO" id="GO:0004467">
    <property type="term" value="F:long-chain fatty acid-CoA ligase activity"/>
    <property type="evidence" value="ECO:0007669"/>
    <property type="project" value="UniProtKB-EC"/>
</dbReference>
<dbReference type="PANTHER" id="PTHR43859">
    <property type="entry name" value="ACYL-ACTIVATING ENZYME"/>
    <property type="match status" value="1"/>
</dbReference>
<keyword evidence="2 7" id="KW-0436">Ligase</keyword>
<dbReference type="Pfam" id="PF13193">
    <property type="entry name" value="AMP-binding_C"/>
    <property type="match status" value="1"/>
</dbReference>
<keyword evidence="8" id="KW-1185">Reference proteome</keyword>
<dbReference type="EC" id="6.2.1.3" evidence="7"/>
<keyword evidence="4" id="KW-0443">Lipid metabolism</keyword>